<evidence type="ECO:0000256" key="2">
    <source>
        <dbReference type="SAM" id="Phobius"/>
    </source>
</evidence>
<dbReference type="InterPro" id="IPR043502">
    <property type="entry name" value="DNA/RNA_pol_sf"/>
</dbReference>
<dbReference type="PANTHER" id="PTHR19446">
    <property type="entry name" value="REVERSE TRANSCRIPTASES"/>
    <property type="match status" value="1"/>
</dbReference>
<keyword evidence="2" id="KW-0472">Membrane</keyword>
<evidence type="ECO:0000256" key="1">
    <source>
        <dbReference type="SAM" id="MobiDB-lite"/>
    </source>
</evidence>
<dbReference type="SUPFAM" id="SSF56672">
    <property type="entry name" value="DNA/RNA polymerases"/>
    <property type="match status" value="1"/>
</dbReference>
<sequence>MKKDNTRVAPLRSEGLLVDDTKQKAEILNRQCHSIFTPENINEELPTLSENYPSMQNIHITTKGTEKLLNNLDTSKATGPDQIPARILKQYSTQLAPHLTYIFNKSLERGQRANVIPIFKKGDKCLASNYRPVSLTCICCKLLEHIVVSNILDHLDTFQILVDCQHGFRAKRSCETQLITLIHELTQNLHSNIQTDLIILDFSKAFDKVPHHKLLRKLDNYDIRGTTLGWVSAFLRDRVQQVVLDGLSSRFTTPGSTPPLEITPGDPNDSRFKIYPTVFVVFVLALMICCLGTCCGVTARRRANLQRRRAAQQRQMVNGYATLMIAVIADLMSNNGQDGQQSAEPEEPPPRTEFKGPPTYDEVTKIEGDAPPPYTSLDLSRSVKGNYT</sequence>
<keyword evidence="2" id="KW-1133">Transmembrane helix</keyword>
<reference evidence="4" key="1">
    <citation type="submission" date="2019-08" db="EMBL/GenBank/DDBJ databases">
        <title>The improved chromosome-level genome for the pearl oyster Pinctada fucata martensii using PacBio sequencing and Hi-C.</title>
        <authorList>
            <person name="Zheng Z."/>
        </authorList>
    </citation>
    <scope>NUCLEOTIDE SEQUENCE</scope>
    <source>
        <strain evidence="4">ZZ-2019</strain>
        <tissue evidence="4">Adductor muscle</tissue>
    </source>
</reference>
<keyword evidence="5" id="KW-1185">Reference proteome</keyword>
<dbReference type="InterPro" id="IPR000477">
    <property type="entry name" value="RT_dom"/>
</dbReference>
<feature type="transmembrane region" description="Helical" evidence="2">
    <location>
        <begin position="274"/>
        <end position="299"/>
    </location>
</feature>
<dbReference type="Pfam" id="PF00078">
    <property type="entry name" value="RVT_1"/>
    <property type="match status" value="1"/>
</dbReference>
<keyword evidence="2" id="KW-0812">Transmembrane</keyword>
<evidence type="ECO:0000313" key="4">
    <source>
        <dbReference type="EMBL" id="KAK3103086.1"/>
    </source>
</evidence>
<evidence type="ECO:0000259" key="3">
    <source>
        <dbReference type="Pfam" id="PF00078"/>
    </source>
</evidence>
<dbReference type="CDD" id="cd01650">
    <property type="entry name" value="RT_nLTR_like"/>
    <property type="match status" value="1"/>
</dbReference>
<organism evidence="4 5">
    <name type="scientific">Pinctada imbricata</name>
    <name type="common">Atlantic pearl-oyster</name>
    <name type="synonym">Pinctada martensii</name>
    <dbReference type="NCBI Taxonomy" id="66713"/>
    <lineage>
        <taxon>Eukaryota</taxon>
        <taxon>Metazoa</taxon>
        <taxon>Spiralia</taxon>
        <taxon>Lophotrochozoa</taxon>
        <taxon>Mollusca</taxon>
        <taxon>Bivalvia</taxon>
        <taxon>Autobranchia</taxon>
        <taxon>Pteriomorphia</taxon>
        <taxon>Pterioida</taxon>
        <taxon>Pterioidea</taxon>
        <taxon>Pteriidae</taxon>
        <taxon>Pinctada</taxon>
    </lineage>
</organism>
<name>A0AA88YRL1_PINIB</name>
<accession>A0AA88YRL1</accession>
<evidence type="ECO:0000313" key="5">
    <source>
        <dbReference type="Proteomes" id="UP001186944"/>
    </source>
</evidence>
<feature type="domain" description="Reverse transcriptase" evidence="3">
    <location>
        <begin position="120"/>
        <end position="241"/>
    </location>
</feature>
<comment type="caution">
    <text evidence="4">The sequence shown here is derived from an EMBL/GenBank/DDBJ whole genome shotgun (WGS) entry which is preliminary data.</text>
</comment>
<dbReference type="Proteomes" id="UP001186944">
    <property type="component" value="Unassembled WGS sequence"/>
</dbReference>
<proteinExistence type="predicted"/>
<dbReference type="EMBL" id="VSWD01000005">
    <property type="protein sequence ID" value="KAK3103086.1"/>
    <property type="molecule type" value="Genomic_DNA"/>
</dbReference>
<feature type="region of interest" description="Disordered" evidence="1">
    <location>
        <begin position="335"/>
        <end position="388"/>
    </location>
</feature>
<feature type="compositionally biased region" description="Polar residues" evidence="1">
    <location>
        <begin position="377"/>
        <end position="388"/>
    </location>
</feature>
<protein>
    <recommendedName>
        <fullName evidence="3">Reverse transcriptase domain-containing protein</fullName>
    </recommendedName>
</protein>
<dbReference type="AlphaFoldDB" id="A0AA88YRL1"/>
<gene>
    <name evidence="4" type="ORF">FSP39_016353</name>
</gene>